<name>A0A2S4VHX2_9BASI</name>
<reference evidence="2" key="1">
    <citation type="submission" date="2017-12" db="EMBL/GenBank/DDBJ databases">
        <title>Gene loss provides genomic basis for host adaptation in cereal stripe rust fungi.</title>
        <authorList>
            <person name="Xia C."/>
        </authorList>
    </citation>
    <scope>NUCLEOTIDE SEQUENCE [LARGE SCALE GENOMIC DNA]</scope>
    <source>
        <strain evidence="2">93-210</strain>
    </source>
</reference>
<gene>
    <name evidence="2" type="ORF">PSTT_07047</name>
</gene>
<feature type="coiled-coil region" evidence="1">
    <location>
        <begin position="305"/>
        <end position="332"/>
    </location>
</feature>
<organism evidence="2 3">
    <name type="scientific">Puccinia striiformis</name>
    <dbReference type="NCBI Taxonomy" id="27350"/>
    <lineage>
        <taxon>Eukaryota</taxon>
        <taxon>Fungi</taxon>
        <taxon>Dikarya</taxon>
        <taxon>Basidiomycota</taxon>
        <taxon>Pucciniomycotina</taxon>
        <taxon>Pucciniomycetes</taxon>
        <taxon>Pucciniales</taxon>
        <taxon>Pucciniaceae</taxon>
        <taxon>Puccinia</taxon>
    </lineage>
</organism>
<dbReference type="PANTHER" id="PTHR33069">
    <property type="entry name" value="CHROMOSOME 7, WHOLE GENOME SHOTGUN SEQUENCE-RELATED"/>
    <property type="match status" value="1"/>
</dbReference>
<dbReference type="VEuPathDB" id="FungiDB:PSHT_08891"/>
<keyword evidence="1" id="KW-0175">Coiled coil</keyword>
<evidence type="ECO:0000313" key="2">
    <source>
        <dbReference type="EMBL" id="POW09156.1"/>
    </source>
</evidence>
<sequence length="427" mass="49535">MSYTRNVERTEDGDVAPIAENKRRLIVLVKNHRLRIMSGETGNIGRGVEASCSGKLDSKTEEKYQENFRKAVNKVHELFGVSCSPSWAIAFIIYGTSQSKERSYSVVRNGHAKLEQIAEQVYYSLREIWISDCSSRSEPLSYSKVSQTQKRLENLNSTRLLPFILICQEFFDGICIVDKPIYDNPSTTQVWKKVVKLARLSIRDIDTTIKWLEKSNLDVAKQEWHRTLGLIEKLFTLLITHRNQIYKKFGTVYRSKSKDRYNILKASAIKYVQLGVSVLKICRVYFNNLSRSTSRQSLFFIAPLMEIETKRLEKLERRNQQIGNQVKNFVKSLRSSTIDPRKVLDMTRTLVDSMIESQRNLRQYWSCLLVANHVAIDEGVIEEAFEWLDNWCEMFFLATGNIMKATSLFFTWPSLDQELDTSDEKLV</sequence>
<evidence type="ECO:0000313" key="3">
    <source>
        <dbReference type="Proteomes" id="UP000239156"/>
    </source>
</evidence>
<dbReference type="VEuPathDB" id="FungiDB:PSTT_07047"/>
<accession>A0A2S4VHX2</accession>
<dbReference type="PANTHER" id="PTHR33069:SF3">
    <property type="entry name" value="DYNEIN HEAVY CHAIN TAIL DOMAIN-CONTAINING PROTEIN"/>
    <property type="match status" value="1"/>
</dbReference>
<protein>
    <submittedName>
        <fullName evidence="2">Uncharacterized protein</fullName>
    </submittedName>
</protein>
<dbReference type="Proteomes" id="UP000239156">
    <property type="component" value="Unassembled WGS sequence"/>
</dbReference>
<dbReference type="AlphaFoldDB" id="A0A2S4VHX2"/>
<comment type="caution">
    <text evidence="2">The sequence shown here is derived from an EMBL/GenBank/DDBJ whole genome shotgun (WGS) entry which is preliminary data.</text>
</comment>
<proteinExistence type="predicted"/>
<evidence type="ECO:0000256" key="1">
    <source>
        <dbReference type="SAM" id="Coils"/>
    </source>
</evidence>
<dbReference type="EMBL" id="PKSL01000058">
    <property type="protein sequence ID" value="POW09156.1"/>
    <property type="molecule type" value="Genomic_DNA"/>
</dbReference>
<keyword evidence="3" id="KW-1185">Reference proteome</keyword>